<dbReference type="EMBL" id="CP003199">
    <property type="protein sequence ID" value="AEW45142.1"/>
    <property type="molecule type" value="Genomic_DNA"/>
</dbReference>
<reference evidence="2 3" key="1">
    <citation type="journal article" date="2012" name="J. Bacteriol.">
        <title>Complete genome sequence of Mycoplasma haemocanis strain Illinois.</title>
        <authorList>
            <person name="do Nascimento N.C."/>
            <person name="Guimaraes A.M."/>
            <person name="Santos A.P."/>
            <person name="Sanmiguel P.J."/>
            <person name="Messick J.B."/>
        </authorList>
    </citation>
    <scope>NUCLEOTIDE SEQUENCE [LARGE SCALE GENOMIC DNA]</scope>
    <source>
        <strain evidence="2 3">Illinois</strain>
    </source>
</reference>
<keyword evidence="3" id="KW-1185">Reference proteome</keyword>
<keyword evidence="1" id="KW-0732">Signal</keyword>
<name>H6N670_MYCHN</name>
<proteinExistence type="predicted"/>
<evidence type="ECO:0000256" key="1">
    <source>
        <dbReference type="SAM" id="SignalP"/>
    </source>
</evidence>
<dbReference type="OrthoDB" id="9826540at2"/>
<dbReference type="AlphaFoldDB" id="H6N670"/>
<dbReference type="KEGG" id="mhe:MHC_01380"/>
<evidence type="ECO:0000313" key="2">
    <source>
        <dbReference type="EMBL" id="AEW45142.1"/>
    </source>
</evidence>
<gene>
    <name evidence="2" type="ordered locus">MHC_01380</name>
</gene>
<feature type="chain" id="PRO_5003604557" description="Lipoprotein" evidence="1">
    <location>
        <begin position="27"/>
        <end position="174"/>
    </location>
</feature>
<evidence type="ECO:0008006" key="4">
    <source>
        <dbReference type="Google" id="ProtNLM"/>
    </source>
</evidence>
<accession>H6N670</accession>
<feature type="signal peptide" evidence="1">
    <location>
        <begin position="1"/>
        <end position="26"/>
    </location>
</feature>
<dbReference type="Proteomes" id="UP000009135">
    <property type="component" value="Chromosome"/>
</dbReference>
<organism evidence="2 3">
    <name type="scientific">Mycoplasma haemocanis (strain Illinois)</name>
    <dbReference type="NCBI Taxonomy" id="1111676"/>
    <lineage>
        <taxon>Bacteria</taxon>
        <taxon>Bacillati</taxon>
        <taxon>Mycoplasmatota</taxon>
        <taxon>Mollicutes</taxon>
        <taxon>Mycoplasmataceae</taxon>
        <taxon>Mycoplasma</taxon>
    </lineage>
</organism>
<protein>
    <recommendedName>
        <fullName evidence="4">Lipoprotein</fullName>
    </recommendedName>
</protein>
<sequence length="174" mass="20143">MKFKFLKNHYKLVASSAVAVSASTLALFNPFLKEESHSLVEDMMKAFEEEERLDEIVLKRANYPPNISEEQRGYIEKVLKFERENGLCNIMFINNEREGSHYRVESGFWVGEGKFAGRNILKEFSEITSSIRIAEKCKSAGIDGKIFIKNGGNNVWNYFVEDQDKEPFKRWTPT</sequence>
<dbReference type="HOGENOM" id="CLU_1530878_0_0_14"/>
<dbReference type="STRING" id="1111676.MHC_01380"/>
<evidence type="ECO:0000313" key="3">
    <source>
        <dbReference type="Proteomes" id="UP000009135"/>
    </source>
</evidence>